<protein>
    <submittedName>
        <fullName evidence="4">ABC2_membrane_7 domain-containing protein</fullName>
    </submittedName>
</protein>
<gene>
    <name evidence="2" type="ORF">GPUH_LOCUS12143</name>
</gene>
<feature type="transmembrane region" description="Helical" evidence="1">
    <location>
        <begin position="88"/>
        <end position="106"/>
    </location>
</feature>
<reference evidence="2 3" key="2">
    <citation type="submission" date="2018-11" db="EMBL/GenBank/DDBJ databases">
        <authorList>
            <consortium name="Pathogen Informatics"/>
        </authorList>
    </citation>
    <scope>NUCLEOTIDE SEQUENCE [LARGE SCALE GENOMIC DNA]</scope>
</reference>
<name>A0A183DTV2_9BILA</name>
<keyword evidence="1" id="KW-1133">Transmembrane helix</keyword>
<accession>A0A183DTV2</accession>
<evidence type="ECO:0000313" key="2">
    <source>
        <dbReference type="EMBL" id="VDN19928.1"/>
    </source>
</evidence>
<dbReference type="EMBL" id="UYRT01079076">
    <property type="protein sequence ID" value="VDN19928.1"/>
    <property type="molecule type" value="Genomic_DNA"/>
</dbReference>
<dbReference type="Proteomes" id="UP000271098">
    <property type="component" value="Unassembled WGS sequence"/>
</dbReference>
<dbReference type="OrthoDB" id="418911at2759"/>
<sequence>MNIVLDPKLSCEEELRFSRLNSFDFVDFWSKKGEPSDADKALLYKGIRILDNELVKAKEASEKDVTRIYTLYLKIGHISLLARDFPRGFTLGLIVYSCVIGFHFSALSAYQKAYNLNRDAFWSEPASYFGLGMPLIQLTVFLSSELTVFA</sequence>
<keyword evidence="1" id="KW-0472">Membrane</keyword>
<dbReference type="WBParaSite" id="GPUH_0001215701-mRNA-1">
    <property type="protein sequence ID" value="GPUH_0001215701-mRNA-1"/>
    <property type="gene ID" value="GPUH_0001215701"/>
</dbReference>
<keyword evidence="1" id="KW-0812">Transmembrane</keyword>
<dbReference type="AlphaFoldDB" id="A0A183DTV2"/>
<organism evidence="4">
    <name type="scientific">Gongylonema pulchrum</name>
    <dbReference type="NCBI Taxonomy" id="637853"/>
    <lineage>
        <taxon>Eukaryota</taxon>
        <taxon>Metazoa</taxon>
        <taxon>Ecdysozoa</taxon>
        <taxon>Nematoda</taxon>
        <taxon>Chromadorea</taxon>
        <taxon>Rhabditida</taxon>
        <taxon>Spirurina</taxon>
        <taxon>Spiruromorpha</taxon>
        <taxon>Spiruroidea</taxon>
        <taxon>Gongylonematidae</taxon>
        <taxon>Gongylonema</taxon>
    </lineage>
</organism>
<proteinExistence type="predicted"/>
<evidence type="ECO:0000313" key="3">
    <source>
        <dbReference type="Proteomes" id="UP000271098"/>
    </source>
</evidence>
<reference evidence="4" key="1">
    <citation type="submission" date="2016-06" db="UniProtKB">
        <authorList>
            <consortium name="WormBaseParasite"/>
        </authorList>
    </citation>
    <scope>IDENTIFICATION</scope>
</reference>
<evidence type="ECO:0000256" key="1">
    <source>
        <dbReference type="SAM" id="Phobius"/>
    </source>
</evidence>
<evidence type="ECO:0000313" key="4">
    <source>
        <dbReference type="WBParaSite" id="GPUH_0001215701-mRNA-1"/>
    </source>
</evidence>
<keyword evidence="3" id="KW-1185">Reference proteome</keyword>